<dbReference type="EMBL" id="DSTT01000005">
    <property type="protein sequence ID" value="HFK24218.1"/>
    <property type="molecule type" value="Genomic_DNA"/>
</dbReference>
<dbReference type="InterPro" id="IPR037257">
    <property type="entry name" value="T2SS_E_N_sf"/>
</dbReference>
<accession>A0A7C3N6E7</accession>
<dbReference type="SUPFAM" id="SSF52172">
    <property type="entry name" value="CheY-like"/>
    <property type="match status" value="1"/>
</dbReference>
<gene>
    <name evidence="6" type="ORF">ENS15_06190</name>
</gene>
<dbReference type="PROSITE" id="PS50110">
    <property type="entry name" value="RESPONSE_REGULATORY"/>
    <property type="match status" value="1"/>
</dbReference>
<sequence length="701" mass="79870">MKEQIIDYLKNFPEIFKLYQKESESKSFDQIKFFTNLLYEGKLKVDEKLAKLIEENFKVGYVDLKEVQITEGLLSLFIPSYIKKNRFIPFELSQKTLKIVSDNPFNLELIKDIQFITGLDVDIYVTTSENIENKFVEIFGQEKFSYELDENILKIDDYENIEEEVVEDDEISAKPIVRLINSIIIDAIKLNASDIHFEPQASNLIVRYRIDGFLQEHLRLPKKIEKRVISRIKIMAKMDITITRKAQDGNIQIVVSQKDISLRVSTIPIMDGEKVVIRILDKSKIKVSLEQLGLTEENIKIIRKNSAKSQGIILVTGPTGSGKTTTLYSILQELDYKHLNITTIEDPIEYTIKGINQTQIDPKNNVTFSSTLRTLLRQDPNVILLGEIRDTETAQTAFKGAITGHLLLSTLHTNSEVSTLIRLKDLGVEPYLIADALLVVIAQRIVRKVCKFCSHKIKPDEKVRKILKVDENFEIFEENKNGCEKCNYTGFSGIIGIFGVLEIDQKLRELIEKGTNLNEIVSYLKSINYKTVFNDGLDKVKKGITTFSEIERVLDVDRFLVEDEISYSVEKRERGEKGKSILVVDDVKTIRTVISALFKSEGFLTLEAENGKEALEILNSKNVDLVITDLSMPQMGGFELLERIKNDENLSNIPVVVLTSKSDSENEIEGLTKGADDYITKPIDPQKVLLRVKNILKRGKC</sequence>
<keyword evidence="2" id="KW-0547">Nucleotide-binding</keyword>
<dbReference type="PANTHER" id="PTHR30258">
    <property type="entry name" value="TYPE II SECRETION SYSTEM PROTEIN GSPE-RELATED"/>
    <property type="match status" value="1"/>
</dbReference>
<dbReference type="GO" id="GO:0016887">
    <property type="term" value="F:ATP hydrolysis activity"/>
    <property type="evidence" value="ECO:0007669"/>
    <property type="project" value="TreeGrafter"/>
</dbReference>
<dbReference type="Gene3D" id="3.40.50.2300">
    <property type="match status" value="1"/>
</dbReference>
<reference evidence="6" key="1">
    <citation type="journal article" date="2020" name="mSystems">
        <title>Genome- and Community-Level Interaction Insights into Carbon Utilization and Element Cycling Functions of Hydrothermarchaeota in Hydrothermal Sediment.</title>
        <authorList>
            <person name="Zhou Z."/>
            <person name="Liu Y."/>
            <person name="Xu W."/>
            <person name="Pan J."/>
            <person name="Luo Z.H."/>
            <person name="Li M."/>
        </authorList>
    </citation>
    <scope>NUCLEOTIDE SEQUENCE [LARGE SCALE GENOMIC DNA]</scope>
    <source>
        <strain evidence="6">SpSt-464</strain>
    </source>
</reference>
<keyword evidence="4" id="KW-0597">Phosphoprotein</keyword>
<dbReference type="Gene3D" id="3.40.50.300">
    <property type="entry name" value="P-loop containing nucleotide triphosphate hydrolases"/>
    <property type="match status" value="1"/>
</dbReference>
<dbReference type="SUPFAM" id="SSF160246">
    <property type="entry name" value="EspE N-terminal domain-like"/>
    <property type="match status" value="1"/>
</dbReference>
<evidence type="ECO:0000256" key="3">
    <source>
        <dbReference type="ARBA" id="ARBA00022840"/>
    </source>
</evidence>
<dbReference type="InterPro" id="IPR027417">
    <property type="entry name" value="P-loop_NTPase"/>
</dbReference>
<comment type="caution">
    <text evidence="6">The sequence shown here is derived from an EMBL/GenBank/DDBJ whole genome shotgun (WGS) entry which is preliminary data.</text>
</comment>
<dbReference type="CDD" id="cd01129">
    <property type="entry name" value="PulE-GspE-like"/>
    <property type="match status" value="1"/>
</dbReference>
<organism evidence="6">
    <name type="scientific">candidate division WOR-3 bacterium</name>
    <dbReference type="NCBI Taxonomy" id="2052148"/>
    <lineage>
        <taxon>Bacteria</taxon>
        <taxon>Bacteria division WOR-3</taxon>
    </lineage>
</organism>
<dbReference type="Pfam" id="PF00437">
    <property type="entry name" value="T2SSE"/>
    <property type="match status" value="1"/>
</dbReference>
<evidence type="ECO:0000259" key="5">
    <source>
        <dbReference type="PROSITE" id="PS50110"/>
    </source>
</evidence>
<dbReference type="PANTHER" id="PTHR30258:SF1">
    <property type="entry name" value="PROTEIN TRANSPORT PROTEIN HOFB HOMOLOG"/>
    <property type="match status" value="1"/>
</dbReference>
<dbReference type="AlphaFoldDB" id="A0A7C3N6E7"/>
<dbReference type="GO" id="GO:0005524">
    <property type="term" value="F:ATP binding"/>
    <property type="evidence" value="ECO:0007669"/>
    <property type="project" value="UniProtKB-KW"/>
</dbReference>
<dbReference type="GO" id="GO:0000160">
    <property type="term" value="P:phosphorelay signal transduction system"/>
    <property type="evidence" value="ECO:0007669"/>
    <property type="project" value="InterPro"/>
</dbReference>
<keyword evidence="3" id="KW-0067">ATP-binding</keyword>
<dbReference type="Gene3D" id="3.30.300.160">
    <property type="entry name" value="Type II secretion system, protein E, N-terminal domain"/>
    <property type="match status" value="1"/>
</dbReference>
<evidence type="ECO:0000256" key="1">
    <source>
        <dbReference type="ARBA" id="ARBA00006611"/>
    </source>
</evidence>
<dbReference type="Gene3D" id="3.30.450.90">
    <property type="match status" value="1"/>
</dbReference>
<name>A0A7C3N6E7_UNCW3</name>
<dbReference type="SMART" id="SM00448">
    <property type="entry name" value="REC"/>
    <property type="match status" value="1"/>
</dbReference>
<evidence type="ECO:0000313" key="6">
    <source>
        <dbReference type="EMBL" id="HFK24218.1"/>
    </source>
</evidence>
<dbReference type="InterPro" id="IPR001482">
    <property type="entry name" value="T2SS/T4SS_dom"/>
</dbReference>
<evidence type="ECO:0000256" key="2">
    <source>
        <dbReference type="ARBA" id="ARBA00022741"/>
    </source>
</evidence>
<dbReference type="Pfam" id="PF00072">
    <property type="entry name" value="Response_reg"/>
    <property type="match status" value="1"/>
</dbReference>
<feature type="modified residue" description="4-aspartylphosphate" evidence="4">
    <location>
        <position position="629"/>
    </location>
</feature>
<dbReference type="SUPFAM" id="SSF52540">
    <property type="entry name" value="P-loop containing nucleoside triphosphate hydrolases"/>
    <property type="match status" value="1"/>
</dbReference>
<dbReference type="InterPro" id="IPR011006">
    <property type="entry name" value="CheY-like_superfamily"/>
</dbReference>
<feature type="domain" description="Response regulatory" evidence="5">
    <location>
        <begin position="580"/>
        <end position="696"/>
    </location>
</feature>
<dbReference type="GO" id="GO:0005886">
    <property type="term" value="C:plasma membrane"/>
    <property type="evidence" value="ECO:0007669"/>
    <property type="project" value="TreeGrafter"/>
</dbReference>
<dbReference type="CDD" id="cd17574">
    <property type="entry name" value="REC_OmpR"/>
    <property type="match status" value="1"/>
</dbReference>
<dbReference type="InterPro" id="IPR001789">
    <property type="entry name" value="Sig_transdc_resp-reg_receiver"/>
</dbReference>
<comment type="similarity">
    <text evidence="1">Belongs to the GSP E family.</text>
</comment>
<dbReference type="InterPro" id="IPR007831">
    <property type="entry name" value="T2SS_GspE_N"/>
</dbReference>
<protein>
    <submittedName>
        <fullName evidence="6">Type II/IV secretion system protein</fullName>
    </submittedName>
</protein>
<dbReference type="Pfam" id="PF05157">
    <property type="entry name" value="MshEN"/>
    <property type="match status" value="1"/>
</dbReference>
<proteinExistence type="inferred from homology"/>
<evidence type="ECO:0000256" key="4">
    <source>
        <dbReference type="PROSITE-ProRule" id="PRU00169"/>
    </source>
</evidence>